<dbReference type="SUPFAM" id="SSF56112">
    <property type="entry name" value="Protein kinase-like (PK-like)"/>
    <property type="match status" value="1"/>
</dbReference>
<keyword evidence="3" id="KW-0418">Kinase</keyword>
<name>A0A2B7XTS4_9EURO</name>
<dbReference type="SMART" id="SM00220">
    <property type="entry name" value="S_TKc"/>
    <property type="match status" value="1"/>
</dbReference>
<feature type="compositionally biased region" description="Polar residues" evidence="1">
    <location>
        <begin position="346"/>
        <end position="362"/>
    </location>
</feature>
<feature type="compositionally biased region" description="Low complexity" evidence="1">
    <location>
        <begin position="386"/>
        <end position="406"/>
    </location>
</feature>
<dbReference type="Gene3D" id="1.10.510.10">
    <property type="entry name" value="Transferase(Phosphotransferase) domain 1"/>
    <property type="match status" value="1"/>
</dbReference>
<organism evidence="3 4">
    <name type="scientific">Helicocarpus griseus UAMH5409</name>
    <dbReference type="NCBI Taxonomy" id="1447875"/>
    <lineage>
        <taxon>Eukaryota</taxon>
        <taxon>Fungi</taxon>
        <taxon>Dikarya</taxon>
        <taxon>Ascomycota</taxon>
        <taxon>Pezizomycotina</taxon>
        <taxon>Eurotiomycetes</taxon>
        <taxon>Eurotiomycetidae</taxon>
        <taxon>Onygenales</taxon>
        <taxon>Ajellomycetaceae</taxon>
        <taxon>Helicocarpus</taxon>
    </lineage>
</organism>
<keyword evidence="4" id="KW-1185">Reference proteome</keyword>
<dbReference type="InterPro" id="IPR000719">
    <property type="entry name" value="Prot_kinase_dom"/>
</dbReference>
<feature type="region of interest" description="Disordered" evidence="1">
    <location>
        <begin position="336"/>
        <end position="407"/>
    </location>
</feature>
<dbReference type="GO" id="GO:0004674">
    <property type="term" value="F:protein serine/threonine kinase activity"/>
    <property type="evidence" value="ECO:0007669"/>
    <property type="project" value="UniProtKB-KW"/>
</dbReference>
<gene>
    <name evidence="3" type="ORF">AJ79_04507</name>
</gene>
<evidence type="ECO:0000259" key="2">
    <source>
        <dbReference type="PROSITE" id="PS50011"/>
    </source>
</evidence>
<evidence type="ECO:0000313" key="3">
    <source>
        <dbReference type="EMBL" id="PGH11998.1"/>
    </source>
</evidence>
<reference evidence="3 4" key="1">
    <citation type="submission" date="2017-10" db="EMBL/GenBank/DDBJ databases">
        <title>Comparative genomics in systemic dimorphic fungi from Ajellomycetaceae.</title>
        <authorList>
            <person name="Munoz J.F."/>
            <person name="Mcewen J.G."/>
            <person name="Clay O.K."/>
            <person name="Cuomo C.A."/>
        </authorList>
    </citation>
    <scope>NUCLEOTIDE SEQUENCE [LARGE SCALE GENOMIC DNA]</scope>
    <source>
        <strain evidence="3 4">UAMH5409</strain>
    </source>
</reference>
<evidence type="ECO:0000313" key="4">
    <source>
        <dbReference type="Proteomes" id="UP000223968"/>
    </source>
</evidence>
<protein>
    <submittedName>
        <fullName evidence="3">Serine/threonine protein kinase</fullName>
    </submittedName>
</protein>
<sequence>MSEITSLWWTDERVNATISRNYVLEHLDPEFHPQLDISLSFGDGLTDDSYLDWILEKGSKLFLILCDIGIQERIFALADEAYDDDDLPIASHDVSLLRLASGDSQDTSLNEKFFNAQWRFLVKDIKEGAHVEYGKNEGLPVELISQQISMPLSSKDGFDKVIVAGAVCQHRLRVRLDTQREPHFLDKEEILREIGFLRRLSHEHLTSAYASYFVDDNINLLISGTPEYSLKSFLADKPQQFKRLFKAQQRYLMLTWPHCLAEGLAWLHAHGEAHGAIRPSNILIDANNRIFLGLYEAFDTLIPMERHNDIEIYHYAAPEGWVRTTSVQNRAVSRTALPSGGRTARKYSSSRPITPTTNSKSPTGMGFNLHSIPYHSTTTEPHKIPESPSRMSYTSSSSGSSTIVPPSRKHILDLRGPRIMSNATAPSSSSGGTSRPVTIYSSTAVGSNAAPNNVIVQTWQSRQSSALPADIFALAAITLDIYTVLCKHRHSAFVAHRGAKNRHAGRGGGVADVSFHLDRNEGQVLSWITKLERDALRRSDVVYRGVRSMLAVVRRMLSRDPESRPLASAVAKEFANAIEGSGLRTHCRTKEKEAGLDVQAFEAIDIPAPDDTPQRAPSPLEQNNHSSPERHFDFKFESEQFEGDDDDDSTILEEHHEPGVLVFDSDDDGRWRDSSLLPMATFPPDTLSSNSLEHYANAGEDINGIYLKPSKQKMQKSNFSRPWGGGQSWYQQ</sequence>
<feature type="region of interest" description="Disordered" evidence="1">
    <location>
        <begin position="713"/>
        <end position="732"/>
    </location>
</feature>
<feature type="compositionally biased region" description="Gly residues" evidence="1">
    <location>
        <begin position="723"/>
        <end position="732"/>
    </location>
</feature>
<dbReference type="PROSITE" id="PS50011">
    <property type="entry name" value="PROTEIN_KINASE_DOM"/>
    <property type="match status" value="1"/>
</dbReference>
<dbReference type="Proteomes" id="UP000223968">
    <property type="component" value="Unassembled WGS sequence"/>
</dbReference>
<dbReference type="AlphaFoldDB" id="A0A2B7XTS4"/>
<dbReference type="GO" id="GO:0005524">
    <property type="term" value="F:ATP binding"/>
    <property type="evidence" value="ECO:0007669"/>
    <property type="project" value="InterPro"/>
</dbReference>
<dbReference type="InterPro" id="IPR011009">
    <property type="entry name" value="Kinase-like_dom_sf"/>
</dbReference>
<accession>A0A2B7XTS4</accession>
<comment type="caution">
    <text evidence="3">The sequence shown here is derived from an EMBL/GenBank/DDBJ whole genome shotgun (WGS) entry which is preliminary data.</text>
</comment>
<keyword evidence="3" id="KW-0723">Serine/threonine-protein kinase</keyword>
<dbReference type="EMBL" id="PDNB01000064">
    <property type="protein sequence ID" value="PGH11998.1"/>
    <property type="molecule type" value="Genomic_DNA"/>
</dbReference>
<dbReference type="Pfam" id="PF00069">
    <property type="entry name" value="Pkinase"/>
    <property type="match status" value="1"/>
</dbReference>
<dbReference type="STRING" id="1447875.A0A2B7XTS4"/>
<dbReference type="OrthoDB" id="4197684at2759"/>
<keyword evidence="3" id="KW-0808">Transferase</keyword>
<feature type="region of interest" description="Disordered" evidence="1">
    <location>
        <begin position="607"/>
        <end position="629"/>
    </location>
</feature>
<proteinExistence type="predicted"/>
<feature type="domain" description="Protein kinase" evidence="2">
    <location>
        <begin position="147"/>
        <end position="575"/>
    </location>
</feature>
<evidence type="ECO:0000256" key="1">
    <source>
        <dbReference type="SAM" id="MobiDB-lite"/>
    </source>
</evidence>